<dbReference type="RefSeq" id="WP_155112426.1">
    <property type="nucleotide sequence ID" value="NZ_WMIB01000009.1"/>
</dbReference>
<dbReference type="EMBL" id="WMIB01000009">
    <property type="protein sequence ID" value="MTH53905.1"/>
    <property type="molecule type" value="Genomic_DNA"/>
</dbReference>
<dbReference type="Proteomes" id="UP000434639">
    <property type="component" value="Unassembled WGS sequence"/>
</dbReference>
<evidence type="ECO:0000313" key="2">
    <source>
        <dbReference type="Proteomes" id="UP000434639"/>
    </source>
</evidence>
<keyword evidence="2" id="KW-1185">Reference proteome</keyword>
<name>A0A7X2S621_9BACI</name>
<reference evidence="1 2" key="1">
    <citation type="journal article" date="2017" name="Int. J. Syst. Evol. Microbiol.">
        <title>Bacillus mangrovi sp. nov., isolated from a sediment sample from a mangrove forest.</title>
        <authorList>
            <person name="Gupta V."/>
            <person name="Singh P.K."/>
            <person name="Korpole S."/>
            <person name="Tanuku N.R.S."/>
            <person name="Pinnaka A.K."/>
        </authorList>
    </citation>
    <scope>NUCLEOTIDE SEQUENCE [LARGE SCALE GENOMIC DNA]</scope>
    <source>
        <strain evidence="1 2">KCTC 33872</strain>
    </source>
</reference>
<accession>A0A7X2S621</accession>
<dbReference type="AlphaFoldDB" id="A0A7X2S621"/>
<protein>
    <recommendedName>
        <fullName evidence="3">Spore coat protein</fullName>
    </recommendedName>
</protein>
<sequence>MQQEPMQNQSNAMTQPPEVVSVKDHLYLQDMLSWNLLAMKKAHFFAEQCQNQELKMELEKAGQMHSRHYQTVLSHLQPNQSQTQPPLQ</sequence>
<dbReference type="OrthoDB" id="1799385at2"/>
<gene>
    <name evidence="1" type="ORF">GKZ89_10860</name>
</gene>
<comment type="caution">
    <text evidence="1">The sequence shown here is derived from an EMBL/GenBank/DDBJ whole genome shotgun (WGS) entry which is preliminary data.</text>
</comment>
<proteinExistence type="predicted"/>
<evidence type="ECO:0008006" key="3">
    <source>
        <dbReference type="Google" id="ProtNLM"/>
    </source>
</evidence>
<evidence type="ECO:0000313" key="1">
    <source>
        <dbReference type="EMBL" id="MTH53905.1"/>
    </source>
</evidence>
<organism evidence="1 2">
    <name type="scientific">Metabacillus mangrovi</name>
    <dbReference type="NCBI Taxonomy" id="1491830"/>
    <lineage>
        <taxon>Bacteria</taxon>
        <taxon>Bacillati</taxon>
        <taxon>Bacillota</taxon>
        <taxon>Bacilli</taxon>
        <taxon>Bacillales</taxon>
        <taxon>Bacillaceae</taxon>
        <taxon>Metabacillus</taxon>
    </lineage>
</organism>